<accession>A0A1U7LUQ0</accession>
<dbReference type="EMBL" id="LXFE01000193">
    <property type="protein sequence ID" value="OLL26387.1"/>
    <property type="molecule type" value="Genomic_DNA"/>
</dbReference>
<keyword evidence="8" id="KW-1185">Reference proteome</keyword>
<comment type="function">
    <text evidence="4">Involved in the secretory pathway as part of the exocyst complex which tethers secretory vesicles to the sites of exocytosis. Also plays a role in the assembly of the exocyst.</text>
</comment>
<comment type="similarity">
    <text evidence="1 4">Belongs to the EXO70 family.</text>
</comment>
<organism evidence="7 8">
    <name type="scientific">Neolecta irregularis (strain DAH-3)</name>
    <dbReference type="NCBI Taxonomy" id="1198029"/>
    <lineage>
        <taxon>Eukaryota</taxon>
        <taxon>Fungi</taxon>
        <taxon>Dikarya</taxon>
        <taxon>Ascomycota</taxon>
        <taxon>Taphrinomycotina</taxon>
        <taxon>Neolectales</taxon>
        <taxon>Neolectaceae</taxon>
        <taxon>Neolecta</taxon>
    </lineage>
</organism>
<evidence type="ECO:0000256" key="4">
    <source>
        <dbReference type="RuleBase" id="RU365026"/>
    </source>
</evidence>
<keyword evidence="4" id="KW-0653">Protein transport</keyword>
<dbReference type="GO" id="GO:0000145">
    <property type="term" value="C:exocyst"/>
    <property type="evidence" value="ECO:0007669"/>
    <property type="project" value="InterPro"/>
</dbReference>
<name>A0A1U7LUQ0_NEOID</name>
<evidence type="ECO:0000256" key="5">
    <source>
        <dbReference type="SAM" id="Coils"/>
    </source>
</evidence>
<keyword evidence="2 4" id="KW-0813">Transport</keyword>
<evidence type="ECO:0000259" key="6">
    <source>
        <dbReference type="Pfam" id="PF03081"/>
    </source>
</evidence>
<dbReference type="AlphaFoldDB" id="A0A1U7LUQ0"/>
<evidence type="ECO:0000256" key="1">
    <source>
        <dbReference type="ARBA" id="ARBA00006756"/>
    </source>
</evidence>
<evidence type="ECO:0000313" key="7">
    <source>
        <dbReference type="EMBL" id="OLL26387.1"/>
    </source>
</evidence>
<dbReference type="Pfam" id="PF20669">
    <property type="entry name" value="Exo70_N"/>
    <property type="match status" value="1"/>
</dbReference>
<feature type="domain" description="Exocyst complex subunit Exo70 C-terminal" evidence="6">
    <location>
        <begin position="247"/>
        <end position="616"/>
    </location>
</feature>
<feature type="coiled-coil region" evidence="5">
    <location>
        <begin position="12"/>
        <end position="39"/>
    </location>
</feature>
<dbReference type="STRING" id="1198029.A0A1U7LUQ0"/>
<comment type="subcellular location">
    <subcellularLocation>
        <location evidence="4">Bud</location>
    </subcellularLocation>
    <subcellularLocation>
        <location evidence="4">Bud neck</location>
    </subcellularLocation>
</comment>
<evidence type="ECO:0000256" key="2">
    <source>
        <dbReference type="ARBA" id="ARBA00022448"/>
    </source>
</evidence>
<comment type="caution">
    <text evidence="7">The sequence shown here is derived from an EMBL/GenBank/DDBJ whole genome shotgun (WGS) entry which is preliminary data.</text>
</comment>
<reference evidence="7 8" key="1">
    <citation type="submission" date="2016-04" db="EMBL/GenBank/DDBJ databases">
        <title>Evolutionary innovation and constraint leading to complex multicellularity in the Ascomycota.</title>
        <authorList>
            <person name="Cisse O."/>
            <person name="Nguyen A."/>
            <person name="Hewitt D.A."/>
            <person name="Jedd G."/>
            <person name="Stajich J.E."/>
        </authorList>
    </citation>
    <scope>NUCLEOTIDE SEQUENCE [LARGE SCALE GENOMIC DNA]</scope>
    <source>
        <strain evidence="7 8">DAH-3</strain>
    </source>
</reference>
<dbReference type="GO" id="GO:0006887">
    <property type="term" value="P:exocytosis"/>
    <property type="evidence" value="ECO:0007669"/>
    <property type="project" value="UniProtKB-KW"/>
</dbReference>
<dbReference type="GO" id="GO:0015031">
    <property type="term" value="P:protein transport"/>
    <property type="evidence" value="ECO:0007669"/>
    <property type="project" value="UniProtKB-KW"/>
</dbReference>
<sequence>MSMLRPSKAVVAFNIEEEKAELEVLMENLKNTNSLTERMSSMLTVFDTRLGKLEESIRPIYRTTQNVDATIACVDRTRQYFNIIPVEEEILRRGTQGDIKGFVASIERLHYALVQLQKTNFRSSSRAIASIQQLLRQGLTTLDETYAVLLMDVSFSIEPLAYITKGIFSKNEFPTIPAQSIGDLRLLSQFLSNFKFEIDQVPVTSNILKIYSDKRGAYLQQSLTSLAQASVNTAQRVGNTFYDKGANGIYMYMKAFAAMVKIELSIASNFFGEKRNEPLKVALRPSVVELAKTVTILNQYVIAHPLTDSFLAYDVVGEVGTLLNGPCGDIIRNTGGSELDEALKGIRHTALATFSGTLDAIQKRVASMVNLPADGGICDLTTECTARLRRLADYPDAISSLLISLGDGGWHRTSAGIQSSSKFDVGANASAIFAHFISDICELAACQLDGKAKASSKKPSVIGIFCMNNLNYMITRISELDPKIFGEGLQKLEVAKKKSTNLYLDSWKTCAEHLMDVTYVKGGLGGSVRNSMGTKEKEAIKDKFRNFNMELEENMKSHRAFVISDDSLRASLIADVKKMVVPLYLRFYDKYQASDFTKNLTKYIKYDKTQLENTLSTLFESPTTL</sequence>
<protein>
    <recommendedName>
        <fullName evidence="4">Exocyst complex protein EXO70</fullName>
    </recommendedName>
</protein>
<evidence type="ECO:0000313" key="8">
    <source>
        <dbReference type="Proteomes" id="UP000186594"/>
    </source>
</evidence>
<dbReference type="SUPFAM" id="SSF74788">
    <property type="entry name" value="Cullin repeat-like"/>
    <property type="match status" value="1"/>
</dbReference>
<dbReference type="PANTHER" id="PTHR12542:SF41">
    <property type="entry name" value="EXOCYST COMPLEX COMPONENT 7"/>
    <property type="match status" value="1"/>
</dbReference>
<gene>
    <name evidence="7" type="ORF">NEOLI_003191</name>
</gene>
<dbReference type="OrthoDB" id="1922221at2759"/>
<dbReference type="InterPro" id="IPR046364">
    <property type="entry name" value="Exo70_C"/>
</dbReference>
<dbReference type="GO" id="GO:0005935">
    <property type="term" value="C:cellular bud neck"/>
    <property type="evidence" value="ECO:0007669"/>
    <property type="project" value="UniProtKB-SubCell"/>
</dbReference>
<keyword evidence="5" id="KW-0175">Coiled coil</keyword>
<dbReference type="Pfam" id="PF03081">
    <property type="entry name" value="Exo70_C"/>
    <property type="match status" value="1"/>
</dbReference>
<dbReference type="GO" id="GO:0005546">
    <property type="term" value="F:phosphatidylinositol-4,5-bisphosphate binding"/>
    <property type="evidence" value="ECO:0007669"/>
    <property type="project" value="InterPro"/>
</dbReference>
<dbReference type="InterPro" id="IPR016159">
    <property type="entry name" value="Cullin_repeat-like_dom_sf"/>
</dbReference>
<proteinExistence type="inferred from homology"/>
<dbReference type="Proteomes" id="UP000186594">
    <property type="component" value="Unassembled WGS sequence"/>
</dbReference>
<dbReference type="InterPro" id="IPR004140">
    <property type="entry name" value="Exo70"/>
</dbReference>
<keyword evidence="3 4" id="KW-0268">Exocytosis</keyword>
<dbReference type="OMA" id="GIIRAGP"/>
<dbReference type="PANTHER" id="PTHR12542">
    <property type="entry name" value="EXOCYST COMPLEX PROTEIN EXO70"/>
    <property type="match status" value="1"/>
</dbReference>
<evidence type="ECO:0000256" key="3">
    <source>
        <dbReference type="ARBA" id="ARBA00022483"/>
    </source>
</evidence>
<dbReference type="Gene3D" id="1.20.1280.170">
    <property type="entry name" value="Exocyst complex component Exo70"/>
    <property type="match status" value="1"/>
</dbReference>